<keyword evidence="2" id="KW-0732">Signal</keyword>
<feature type="signal peptide" evidence="2">
    <location>
        <begin position="1"/>
        <end position="27"/>
    </location>
</feature>
<accession>A0AAN9TU31</accession>
<feature type="region of interest" description="Disordered" evidence="1">
    <location>
        <begin position="37"/>
        <end position="78"/>
    </location>
</feature>
<dbReference type="EMBL" id="JBBCAQ010000032">
    <property type="protein sequence ID" value="KAK7584001.1"/>
    <property type="molecule type" value="Genomic_DNA"/>
</dbReference>
<feature type="chain" id="PRO_5042966588" evidence="2">
    <location>
        <begin position="28"/>
        <end position="148"/>
    </location>
</feature>
<dbReference type="AlphaFoldDB" id="A0AAN9TU31"/>
<evidence type="ECO:0000313" key="4">
    <source>
        <dbReference type="Proteomes" id="UP001367676"/>
    </source>
</evidence>
<keyword evidence="4" id="KW-1185">Reference proteome</keyword>
<dbReference type="PROSITE" id="PS51257">
    <property type="entry name" value="PROKAR_LIPOPROTEIN"/>
    <property type="match status" value="1"/>
</dbReference>
<feature type="region of interest" description="Disordered" evidence="1">
    <location>
        <begin position="125"/>
        <end position="148"/>
    </location>
</feature>
<sequence length="148" mass="16307">MMSLYRLNYYTTAIFFLAGCVLVSCESHGFNLPNTADHSHNTGNGPSADSKNGPLLSLLPAESSNAQQPPTGPYHASKNDTQQYEVYMQMAETILTMLRLSPLLAQEVQRCLNDSKTFHEIMSHLPRSIPSNDHPQAVPKTLDTSTKA</sequence>
<proteinExistence type="predicted"/>
<organism evidence="3 4">
    <name type="scientific">Parthenolecanium corni</name>
    <dbReference type="NCBI Taxonomy" id="536013"/>
    <lineage>
        <taxon>Eukaryota</taxon>
        <taxon>Metazoa</taxon>
        <taxon>Ecdysozoa</taxon>
        <taxon>Arthropoda</taxon>
        <taxon>Hexapoda</taxon>
        <taxon>Insecta</taxon>
        <taxon>Pterygota</taxon>
        <taxon>Neoptera</taxon>
        <taxon>Paraneoptera</taxon>
        <taxon>Hemiptera</taxon>
        <taxon>Sternorrhyncha</taxon>
        <taxon>Coccoidea</taxon>
        <taxon>Coccidae</taxon>
        <taxon>Parthenolecanium</taxon>
    </lineage>
</organism>
<protein>
    <submittedName>
        <fullName evidence="3">Uncharacterized protein</fullName>
    </submittedName>
</protein>
<reference evidence="3 4" key="1">
    <citation type="submission" date="2024-03" db="EMBL/GenBank/DDBJ databases">
        <title>Adaptation during the transition from Ophiocordyceps entomopathogen to insect associate is accompanied by gene loss and intensified selection.</title>
        <authorList>
            <person name="Ward C.M."/>
            <person name="Onetto C.A."/>
            <person name="Borneman A.R."/>
        </authorList>
    </citation>
    <scope>NUCLEOTIDE SEQUENCE [LARGE SCALE GENOMIC DNA]</scope>
    <source>
        <strain evidence="3">AWRI1</strain>
        <tissue evidence="3">Single Adult Female</tissue>
    </source>
</reference>
<evidence type="ECO:0000313" key="3">
    <source>
        <dbReference type="EMBL" id="KAK7584001.1"/>
    </source>
</evidence>
<evidence type="ECO:0000256" key="2">
    <source>
        <dbReference type="SAM" id="SignalP"/>
    </source>
</evidence>
<feature type="compositionally biased region" description="Polar residues" evidence="1">
    <location>
        <begin position="37"/>
        <end position="50"/>
    </location>
</feature>
<evidence type="ECO:0000256" key="1">
    <source>
        <dbReference type="SAM" id="MobiDB-lite"/>
    </source>
</evidence>
<gene>
    <name evidence="3" type="ORF">V9T40_004964</name>
</gene>
<name>A0AAN9TU31_9HEMI</name>
<dbReference type="Proteomes" id="UP001367676">
    <property type="component" value="Unassembled WGS sequence"/>
</dbReference>
<comment type="caution">
    <text evidence="3">The sequence shown here is derived from an EMBL/GenBank/DDBJ whole genome shotgun (WGS) entry which is preliminary data.</text>
</comment>